<dbReference type="Pfam" id="PF08843">
    <property type="entry name" value="AbiEii"/>
    <property type="match status" value="1"/>
</dbReference>
<name>A0A4P2VDW6_9ARCH</name>
<dbReference type="EMBL" id="AP018732">
    <property type="protein sequence ID" value="BBE42799.1"/>
    <property type="molecule type" value="Genomic_DNA"/>
</dbReference>
<dbReference type="OrthoDB" id="371869at2157"/>
<accession>A0A4P2VDW6</accession>
<gene>
    <name evidence="1" type="ORF">NAS2_1412</name>
</gene>
<protein>
    <submittedName>
        <fullName evidence="1">Uncharacterized protein</fullName>
    </submittedName>
</protein>
<sequence length="188" mass="21740">MIELSRRFDFVLHGGTAVWRIYGGKRFSYDVDVYLAKPEDVLRFLSDAGWAELTKRRITGTGRAFFRMENRVPVELEISPPPEGLRPVEGDFWLTDGTSMVVKTLSPEDLLREKVDAFIDRRKARDLYDIYYLLDFCERERIMDSLGKLLPLLESPPGDFAVLRELVLVGRAPDFDAIRFKVRAYAED</sequence>
<proteinExistence type="predicted"/>
<dbReference type="KEGG" id="ccai:NAS2_1412"/>
<organism evidence="1 2">
    <name type="scientific">Conexivisphaera calida</name>
    <dbReference type="NCBI Taxonomy" id="1874277"/>
    <lineage>
        <taxon>Archaea</taxon>
        <taxon>Nitrososphaerota</taxon>
        <taxon>Conexivisphaeria</taxon>
        <taxon>Conexivisphaerales</taxon>
        <taxon>Conexivisphaeraceae</taxon>
        <taxon>Conexivisphaera</taxon>
    </lineage>
</organism>
<dbReference type="GeneID" id="55585223"/>
<dbReference type="AlphaFoldDB" id="A0A4P2VDW6"/>
<evidence type="ECO:0000313" key="2">
    <source>
        <dbReference type="Proteomes" id="UP000509448"/>
    </source>
</evidence>
<reference evidence="1 2" key="1">
    <citation type="journal article" date="2019" name="ISME J.">
        <title>Isolation and characterization of a thermophilic sulfur- and iron-reducing thaumarchaeote from a terrestrial acidic hot spring.</title>
        <authorList>
            <person name="Kato S."/>
            <person name="Itoh T."/>
            <person name="Yuki M."/>
            <person name="Nagamori M."/>
            <person name="Ohnishi M."/>
            <person name="Uematsu K."/>
            <person name="Suzuki K."/>
            <person name="Takashina T."/>
            <person name="Ohkuma M."/>
        </authorList>
    </citation>
    <scope>NUCLEOTIDE SEQUENCE [LARGE SCALE GENOMIC DNA]</scope>
    <source>
        <strain evidence="1 2">NAS-02</strain>
    </source>
</reference>
<dbReference type="SUPFAM" id="SSF81301">
    <property type="entry name" value="Nucleotidyltransferase"/>
    <property type="match status" value="1"/>
</dbReference>
<evidence type="ECO:0000313" key="1">
    <source>
        <dbReference type="EMBL" id="BBE42799.1"/>
    </source>
</evidence>
<keyword evidence="2" id="KW-1185">Reference proteome</keyword>
<dbReference type="InterPro" id="IPR014942">
    <property type="entry name" value="AbiEii"/>
</dbReference>
<dbReference type="Gene3D" id="3.10.450.620">
    <property type="entry name" value="JHP933, nucleotidyltransferase-like core domain"/>
    <property type="match status" value="1"/>
</dbReference>
<dbReference type="Proteomes" id="UP000509448">
    <property type="component" value="Chromosome"/>
</dbReference>
<dbReference type="RefSeq" id="WP_174448995.1">
    <property type="nucleotide sequence ID" value="NZ_AP018732.1"/>
</dbReference>
<dbReference type="InterPro" id="IPR043519">
    <property type="entry name" value="NT_sf"/>
</dbReference>